<reference evidence="1 2" key="1">
    <citation type="submission" date="2018-07" db="EMBL/GenBank/DDBJ databases">
        <title>Genomic Encyclopedia of Type Strains, Phase IV (KMG-IV): sequencing the most valuable type-strain genomes for metagenomic binning, comparative biology and taxonomic classification.</title>
        <authorList>
            <person name="Goeker M."/>
        </authorList>
    </citation>
    <scope>NUCLEOTIDE SEQUENCE [LARGE SCALE GENOMIC DNA]</scope>
    <source>
        <strain evidence="1 2">DSM 16500</strain>
    </source>
</reference>
<accession>A0A370GTX9</accession>
<dbReference type="AlphaFoldDB" id="A0A370GTX9"/>
<organism evidence="1 2">
    <name type="scientific">Aquicella lusitana</name>
    <dbReference type="NCBI Taxonomy" id="254246"/>
    <lineage>
        <taxon>Bacteria</taxon>
        <taxon>Pseudomonadati</taxon>
        <taxon>Pseudomonadota</taxon>
        <taxon>Gammaproteobacteria</taxon>
        <taxon>Legionellales</taxon>
        <taxon>Coxiellaceae</taxon>
        <taxon>Aquicella</taxon>
    </lineage>
</organism>
<dbReference type="RefSeq" id="WP_114833708.1">
    <property type="nucleotide sequence ID" value="NZ_LR699114.1"/>
</dbReference>
<dbReference type="OrthoDB" id="5653493at2"/>
<name>A0A370GTX9_9COXI</name>
<evidence type="ECO:0000313" key="1">
    <source>
        <dbReference type="EMBL" id="RDI46941.1"/>
    </source>
</evidence>
<keyword evidence="2" id="KW-1185">Reference proteome</keyword>
<proteinExistence type="predicted"/>
<evidence type="ECO:0000313" key="2">
    <source>
        <dbReference type="Proteomes" id="UP000254720"/>
    </source>
</evidence>
<comment type="caution">
    <text evidence="1">The sequence shown here is derived from an EMBL/GenBank/DDBJ whole genome shotgun (WGS) entry which is preliminary data.</text>
</comment>
<evidence type="ECO:0008006" key="3">
    <source>
        <dbReference type="Google" id="ProtNLM"/>
    </source>
</evidence>
<protein>
    <recommendedName>
        <fullName evidence="3">Peptidase C39-like domain-containing protein</fullName>
    </recommendedName>
</protein>
<gene>
    <name evidence="1" type="ORF">C8D86_10464</name>
</gene>
<dbReference type="EMBL" id="QQAX01000004">
    <property type="protein sequence ID" value="RDI46941.1"/>
    <property type="molecule type" value="Genomic_DNA"/>
</dbReference>
<sequence length="291" mass="33053">MPIIANLDTFQQENVLYNSFIGAYEFKILNPVPSSQQQNGQFCKLNALSMVLNWLHHTQPDLPKPPPVRKSYGLFQENDATTSLREIAKKQHGSQVGEVYDPFTLMAIARQSGYADLTLITPCTPSDYIETLINAVNAHEAPIVFFDVNVKTGDVIQANGKWEHAAVIVGYFTTKENKPGFILAQWGQYHWCHANDLALSAGQLSLSRQAETFYKFKKNWKEHEAIAEYEPYLLFQKADKVRVANAPTHNGGFRNAILIVSNKKKQHVKMLDNEQEHLFTDYLMRQGPLKN</sequence>
<dbReference type="Proteomes" id="UP000254720">
    <property type="component" value="Unassembled WGS sequence"/>
</dbReference>